<dbReference type="AlphaFoldDB" id="A0AA94HE02"/>
<accession>A0AA94HE02</accession>
<dbReference type="EMBL" id="FOTB01000002">
    <property type="protein sequence ID" value="SFK66120.1"/>
    <property type="molecule type" value="Genomic_DNA"/>
</dbReference>
<reference evidence="1 2" key="1">
    <citation type="submission" date="2016-10" db="EMBL/GenBank/DDBJ databases">
        <authorList>
            <person name="Varghese N."/>
            <person name="Submissions S."/>
        </authorList>
    </citation>
    <scope>NUCLEOTIDE SEQUENCE [LARGE SCALE GENOMIC DNA]</scope>
    <source>
        <strain evidence="1 2">CGMCC 1.6501</strain>
    </source>
</reference>
<evidence type="ECO:0000313" key="2">
    <source>
        <dbReference type="Proteomes" id="UP000183090"/>
    </source>
</evidence>
<proteinExistence type="predicted"/>
<name>A0AA94HE02_9STAP</name>
<protein>
    <submittedName>
        <fullName evidence="1">Uncharacterized protein</fullName>
    </submittedName>
</protein>
<comment type="caution">
    <text evidence="1">The sequence shown here is derived from an EMBL/GenBank/DDBJ whole genome shotgun (WGS) entry which is preliminary data.</text>
</comment>
<organism evidence="1 2">
    <name type="scientific">Salinicoccus halodurans</name>
    <dbReference type="NCBI Taxonomy" id="407035"/>
    <lineage>
        <taxon>Bacteria</taxon>
        <taxon>Bacillati</taxon>
        <taxon>Bacillota</taxon>
        <taxon>Bacilli</taxon>
        <taxon>Bacillales</taxon>
        <taxon>Staphylococcaceae</taxon>
        <taxon>Salinicoccus</taxon>
    </lineage>
</organism>
<gene>
    <name evidence="1" type="ORF">SAMN05216235_0973</name>
</gene>
<evidence type="ECO:0000313" key="1">
    <source>
        <dbReference type="EMBL" id="SFK66120.1"/>
    </source>
</evidence>
<dbReference type="Proteomes" id="UP000183090">
    <property type="component" value="Unassembled WGS sequence"/>
</dbReference>
<sequence length="120" mass="14351">MIRVPPRFRERRSYHFTDGLKSCLSYPFDAPVMTMVNPLRFFFTIIGDSIYMVGRLYFSIQERIFLIMINCMFCGNLMNSFNRFLNLCILRFVYIRQTVQNYTQVDSFDFKTSDMTLLSI</sequence>